<dbReference type="Proteomes" id="UP000053669">
    <property type="component" value="Unassembled WGS sequence"/>
</dbReference>
<dbReference type="AlphaFoldDB" id="A0A117QWR7"/>
<accession>A0A117QWR7</accession>
<evidence type="ECO:0000256" key="1">
    <source>
        <dbReference type="SAM" id="MobiDB-lite"/>
    </source>
</evidence>
<protein>
    <submittedName>
        <fullName evidence="2">Uncharacterized protein</fullName>
    </submittedName>
</protein>
<name>A0A117QWR7_9ACTN</name>
<sequence length="59" mass="6788">MDLIEQEERKTLTQAYDRKTTVTRTYTRKGFVGLLLDEVPDKSPHTRSTSTTRSSALWA</sequence>
<dbReference type="RefSeq" id="WP_059210845.1">
    <property type="nucleotide sequence ID" value="NZ_KQ948676.1"/>
</dbReference>
<gene>
    <name evidence="2" type="ORF">AQJ46_43240</name>
</gene>
<proteinExistence type="predicted"/>
<feature type="compositionally biased region" description="Low complexity" evidence="1">
    <location>
        <begin position="46"/>
        <end position="59"/>
    </location>
</feature>
<evidence type="ECO:0000313" key="2">
    <source>
        <dbReference type="EMBL" id="KUN58333.1"/>
    </source>
</evidence>
<organism evidence="2 3">
    <name type="scientific">Streptomyces canus</name>
    <dbReference type="NCBI Taxonomy" id="58343"/>
    <lineage>
        <taxon>Bacteria</taxon>
        <taxon>Bacillati</taxon>
        <taxon>Actinomycetota</taxon>
        <taxon>Actinomycetes</taxon>
        <taxon>Kitasatosporales</taxon>
        <taxon>Streptomycetaceae</taxon>
        <taxon>Streptomyces</taxon>
        <taxon>Streptomyces aurantiacus group</taxon>
    </lineage>
</organism>
<feature type="region of interest" description="Disordered" evidence="1">
    <location>
        <begin position="38"/>
        <end position="59"/>
    </location>
</feature>
<dbReference type="EMBL" id="LMWU01000061">
    <property type="protein sequence ID" value="KUN58333.1"/>
    <property type="molecule type" value="Genomic_DNA"/>
</dbReference>
<comment type="caution">
    <text evidence="2">The sequence shown here is derived from an EMBL/GenBank/DDBJ whole genome shotgun (WGS) entry which is preliminary data.</text>
</comment>
<reference evidence="2 3" key="1">
    <citation type="submission" date="2015-10" db="EMBL/GenBank/DDBJ databases">
        <title>Draft genome sequence of Streptomyces canus DSM 40017, type strain for the species Streptomyces canus.</title>
        <authorList>
            <person name="Ruckert C."/>
            <person name="Winkler A."/>
            <person name="Kalinowski J."/>
            <person name="Kampfer P."/>
            <person name="Glaeser S."/>
        </authorList>
    </citation>
    <scope>NUCLEOTIDE SEQUENCE [LARGE SCALE GENOMIC DNA]</scope>
    <source>
        <strain evidence="2 3">DSM 40017</strain>
    </source>
</reference>
<evidence type="ECO:0000313" key="3">
    <source>
        <dbReference type="Proteomes" id="UP000053669"/>
    </source>
</evidence>
<dbReference type="STRING" id="58343.AQJ46_43240"/>